<organism evidence="2 3">
    <name type="scientific">Coemansia erecta</name>
    <dbReference type="NCBI Taxonomy" id="147472"/>
    <lineage>
        <taxon>Eukaryota</taxon>
        <taxon>Fungi</taxon>
        <taxon>Fungi incertae sedis</taxon>
        <taxon>Zoopagomycota</taxon>
        <taxon>Kickxellomycotina</taxon>
        <taxon>Kickxellomycetes</taxon>
        <taxon>Kickxellales</taxon>
        <taxon>Kickxellaceae</taxon>
        <taxon>Coemansia</taxon>
    </lineage>
</organism>
<evidence type="ECO:0000256" key="1">
    <source>
        <dbReference type="SAM" id="MobiDB-lite"/>
    </source>
</evidence>
<dbReference type="Proteomes" id="UP001149813">
    <property type="component" value="Unassembled WGS sequence"/>
</dbReference>
<proteinExistence type="predicted"/>
<accession>A0A9W8CRB9</accession>
<protein>
    <submittedName>
        <fullName evidence="2">Uncharacterized protein</fullName>
    </submittedName>
</protein>
<feature type="region of interest" description="Disordered" evidence="1">
    <location>
        <begin position="363"/>
        <end position="396"/>
    </location>
</feature>
<sequence length="396" mass="44619">MRRNQSSVEDIHTRVIDIDERFSHMLAEIETLVQSNQGLQDTVKQQSLQLESQSMQIQSLNLQLQIQNDKLRQSSQSLDIITQLVTDIARATNAGDFDLRRKRPNPVHMPGVSGRVHKEGSLDRARAIIARYVSEDLSKACMQLMRHMANTVTYLCKTEEDTQTVTTEPEGGRLLCFVGIKTWGEHSRDTRDKMVDCMETVFRSLPFTMSSHDLRTAASCFSELCVSNRRAQETRIYDKLCSTFKDTDATQWPVNFEPPKYTKVVSTDDAGNVTLRRRPSKEAHSAYESLVGVIPDYNKDDIVSYAKDKVKGHVEILAAAMVDEETNSVVEAASVEEPAEILDINQVVHNVMDQVMSSVLNTPVDNNTMDISMDNGNHEYEEDEDVDGDGDSSSEY</sequence>
<evidence type="ECO:0000313" key="3">
    <source>
        <dbReference type="Proteomes" id="UP001149813"/>
    </source>
</evidence>
<keyword evidence="3" id="KW-1185">Reference proteome</keyword>
<feature type="compositionally biased region" description="Acidic residues" evidence="1">
    <location>
        <begin position="380"/>
        <end position="396"/>
    </location>
</feature>
<dbReference type="OrthoDB" id="10441296at2759"/>
<reference evidence="2" key="1">
    <citation type="submission" date="2022-07" db="EMBL/GenBank/DDBJ databases">
        <title>Phylogenomic reconstructions and comparative analyses of Kickxellomycotina fungi.</title>
        <authorList>
            <person name="Reynolds N.K."/>
            <person name="Stajich J.E."/>
            <person name="Barry K."/>
            <person name="Grigoriev I.V."/>
            <person name="Crous P."/>
            <person name="Smith M.E."/>
        </authorList>
    </citation>
    <scope>NUCLEOTIDE SEQUENCE</scope>
    <source>
        <strain evidence="2">NBRC 32514</strain>
    </source>
</reference>
<evidence type="ECO:0000313" key="2">
    <source>
        <dbReference type="EMBL" id="KAJ1720973.1"/>
    </source>
</evidence>
<comment type="caution">
    <text evidence="2">The sequence shown here is derived from an EMBL/GenBank/DDBJ whole genome shotgun (WGS) entry which is preliminary data.</text>
</comment>
<dbReference type="AlphaFoldDB" id="A0A9W8CRB9"/>
<name>A0A9W8CRB9_9FUNG</name>
<dbReference type="EMBL" id="JANBOJ010000209">
    <property type="protein sequence ID" value="KAJ1720973.1"/>
    <property type="molecule type" value="Genomic_DNA"/>
</dbReference>
<gene>
    <name evidence="2" type="ORF">LPJ53_004450</name>
</gene>